<reference evidence="2" key="1">
    <citation type="journal article" date="2007" name="PLoS ONE">
        <title>The first genome sequence of an elite grapevine cultivar (Pinot noir Vitis vinifera L.): coping with a highly heterozygous genome.</title>
        <authorList>
            <person name="Velasco R."/>
            <person name="Zharkikh A."/>
            <person name="Troggio M."/>
            <person name="Cartwright D.A."/>
            <person name="Cestaro A."/>
            <person name="Pruss D."/>
            <person name="Pindo M."/>
            <person name="FitzGerald L.M."/>
            <person name="Vezzulli S."/>
            <person name="Reid J."/>
            <person name="Malacarne G."/>
            <person name="Iliev D."/>
            <person name="Coppola G."/>
            <person name="Wardell B."/>
            <person name="Micheletti D."/>
            <person name="Macalma T."/>
            <person name="Facci M."/>
            <person name="Mitchell J.T."/>
            <person name="Perazzolli M."/>
            <person name="Eldredge G."/>
            <person name="Gatto P."/>
            <person name="Oyzerski R."/>
            <person name="Moretto M."/>
            <person name="Gutin N."/>
            <person name="Stefanini M."/>
            <person name="Chen Y."/>
            <person name="Segala C."/>
            <person name="Davenport C."/>
            <person name="Dematte L."/>
            <person name="Mraz A."/>
            <person name="Battilana J."/>
            <person name="Stormo K."/>
            <person name="Costa F."/>
            <person name="Tao Q."/>
            <person name="Si-Ammour A."/>
            <person name="Harkins T."/>
            <person name="Lackey A."/>
            <person name="Perbost C."/>
            <person name="Taillon B."/>
            <person name="Stella A."/>
            <person name="Solovyev V."/>
            <person name="Fawcett J.A."/>
            <person name="Sterck L."/>
            <person name="Vandepoele K."/>
            <person name="Grando S.M."/>
            <person name="Toppo S."/>
            <person name="Moser C."/>
            <person name="Lanchbury J."/>
            <person name="Bogden R."/>
            <person name="Skolnick M."/>
            <person name="Sgaramella V."/>
            <person name="Bhatnagar S.K."/>
            <person name="Fontana P."/>
            <person name="Gutin A."/>
            <person name="Van de Peer Y."/>
            <person name="Salamini F."/>
            <person name="Viola R."/>
        </authorList>
    </citation>
    <scope>NUCLEOTIDE SEQUENCE</scope>
</reference>
<evidence type="ECO:0000259" key="1">
    <source>
        <dbReference type="PROSITE" id="PS00028"/>
    </source>
</evidence>
<evidence type="ECO:0000313" key="2">
    <source>
        <dbReference type="EMBL" id="CAN65516.1"/>
    </source>
</evidence>
<dbReference type="InterPro" id="IPR013087">
    <property type="entry name" value="Znf_C2H2_type"/>
</dbReference>
<name>A5BDE1_VITVI</name>
<dbReference type="PROSITE" id="PS00028">
    <property type="entry name" value="ZINC_FINGER_C2H2_1"/>
    <property type="match status" value="1"/>
</dbReference>
<feature type="domain" description="C2H2-type" evidence="1">
    <location>
        <begin position="85"/>
        <end position="106"/>
    </location>
</feature>
<dbReference type="EMBL" id="AM455321">
    <property type="protein sequence ID" value="CAN65516.1"/>
    <property type="molecule type" value="Genomic_DNA"/>
</dbReference>
<proteinExistence type="predicted"/>
<accession>A5BDE1</accession>
<gene>
    <name evidence="2" type="ORF">VITISV_004205</name>
</gene>
<organism evidence="2">
    <name type="scientific">Vitis vinifera</name>
    <name type="common">Grape</name>
    <dbReference type="NCBI Taxonomy" id="29760"/>
    <lineage>
        <taxon>Eukaryota</taxon>
        <taxon>Viridiplantae</taxon>
        <taxon>Streptophyta</taxon>
        <taxon>Embryophyta</taxon>
        <taxon>Tracheophyta</taxon>
        <taxon>Spermatophyta</taxon>
        <taxon>Magnoliopsida</taxon>
        <taxon>eudicotyledons</taxon>
        <taxon>Gunneridae</taxon>
        <taxon>Pentapetalae</taxon>
        <taxon>rosids</taxon>
        <taxon>Vitales</taxon>
        <taxon>Vitaceae</taxon>
        <taxon>Viteae</taxon>
        <taxon>Vitis</taxon>
    </lineage>
</organism>
<dbReference type="AlphaFoldDB" id="A5BDE1"/>
<sequence>MEFCVLTSVVAVCKLNSLKTTVEKEISLPSLPKVPVHWHDNPNQVGALQLMSSNISSNSGSENDKKSFGFTTLEKASLLRLIKYCILNCRGSWSEEEKFQDHQRLHSKFKLSGFARLFCCSMFEILSASFLNAIAAENTSKACQMMDYQYNYTPCSGYL</sequence>
<protein>
    <recommendedName>
        <fullName evidence="1">C2H2-type domain-containing protein</fullName>
    </recommendedName>
</protein>